<name>A0A1S3WW63_ERIEU</name>
<proteinExistence type="predicted"/>
<accession>A0A1S3WW63</accession>
<evidence type="ECO:0000256" key="10">
    <source>
        <dbReference type="ARBA" id="ARBA00023273"/>
    </source>
</evidence>
<evidence type="ECO:0000256" key="3">
    <source>
        <dbReference type="ARBA" id="ARBA00004309"/>
    </source>
</evidence>
<evidence type="ECO:0000256" key="2">
    <source>
        <dbReference type="ARBA" id="ARBA00004162"/>
    </source>
</evidence>
<evidence type="ECO:0000256" key="6">
    <source>
        <dbReference type="ARBA" id="ARBA00022692"/>
    </source>
</evidence>
<dbReference type="InterPro" id="IPR026501">
    <property type="entry name" value="Limbin/EVC"/>
</dbReference>
<evidence type="ECO:0000313" key="13">
    <source>
        <dbReference type="RefSeq" id="XP_016050424.2"/>
    </source>
</evidence>
<sequence>MLGGGAGLGSGSAGRGAHRAGTLGCAAWVLAGALLAAALVLPVGSSPPGRPQASPAPPEVQDVLGAAVWTHAETSLGETAVEAPSAMKSLGSAGVSNPLPRRAWPHSLPASWPTKRLLKRESSRQQEEAPWALREALGHGVTFQKCAVGSGQHGEPMAQVRILVNNSWVPAASDLSDLLLLDNVTGLRVRGSSGTRTAQGLQVFRRKLLPGEGWPGEGRPGSRHFAPALQIATSCVTFLTLFT</sequence>
<evidence type="ECO:0000256" key="9">
    <source>
        <dbReference type="ARBA" id="ARBA00023212"/>
    </source>
</evidence>
<dbReference type="GO" id="GO:0098797">
    <property type="term" value="C:plasma membrane protein complex"/>
    <property type="evidence" value="ECO:0007669"/>
    <property type="project" value="TreeGrafter"/>
</dbReference>
<gene>
    <name evidence="13" type="primary">LOC107523528</name>
</gene>
<evidence type="ECO:0000256" key="5">
    <source>
        <dbReference type="ARBA" id="ARBA00022490"/>
    </source>
</evidence>
<reference evidence="13" key="1">
    <citation type="submission" date="2025-08" db="UniProtKB">
        <authorList>
            <consortium name="RefSeq"/>
        </authorList>
    </citation>
    <scope>IDENTIFICATION</scope>
</reference>
<dbReference type="Proteomes" id="UP001652624">
    <property type="component" value="Chromosome 3"/>
</dbReference>
<keyword evidence="8 11" id="KW-0472">Membrane</keyword>
<keyword evidence="10" id="KW-0966">Cell projection</keyword>
<protein>
    <submittedName>
        <fullName evidence="13">Limbin</fullName>
    </submittedName>
</protein>
<keyword evidence="6 11" id="KW-0812">Transmembrane</keyword>
<keyword evidence="9" id="KW-0206">Cytoskeleton</keyword>
<keyword evidence="12" id="KW-1185">Reference proteome</keyword>
<evidence type="ECO:0000256" key="4">
    <source>
        <dbReference type="ARBA" id="ARBA00022475"/>
    </source>
</evidence>
<evidence type="ECO:0000313" key="12">
    <source>
        <dbReference type="Proteomes" id="UP001652624"/>
    </source>
</evidence>
<evidence type="ECO:0000256" key="7">
    <source>
        <dbReference type="ARBA" id="ARBA00022989"/>
    </source>
</evidence>
<dbReference type="RefSeq" id="XP_016050424.2">
    <property type="nucleotide sequence ID" value="XM_016194938.2"/>
</dbReference>
<keyword evidence="7 11" id="KW-1133">Transmembrane helix</keyword>
<dbReference type="GO" id="GO:0007224">
    <property type="term" value="P:smoothened signaling pathway"/>
    <property type="evidence" value="ECO:0007669"/>
    <property type="project" value="InterPro"/>
</dbReference>
<feature type="transmembrane region" description="Helical" evidence="11">
    <location>
        <begin position="20"/>
        <end position="41"/>
    </location>
</feature>
<dbReference type="AlphaFoldDB" id="A0A1S3WW63"/>
<evidence type="ECO:0000256" key="1">
    <source>
        <dbReference type="ARBA" id="ARBA00004120"/>
    </source>
</evidence>
<keyword evidence="4" id="KW-1003">Cell membrane</keyword>
<dbReference type="PANTHER" id="PTHR16795">
    <property type="entry name" value="LIMBIN/ELLIS-VAN CREVELD PROTEIN"/>
    <property type="match status" value="1"/>
</dbReference>
<dbReference type="GO" id="GO:0060170">
    <property type="term" value="C:ciliary membrane"/>
    <property type="evidence" value="ECO:0007669"/>
    <property type="project" value="UniProtKB-SubCell"/>
</dbReference>
<dbReference type="GeneID" id="107523528"/>
<dbReference type="PANTHER" id="PTHR16795:SF14">
    <property type="entry name" value="LIMBIN"/>
    <property type="match status" value="1"/>
</dbReference>
<evidence type="ECO:0000256" key="8">
    <source>
        <dbReference type="ARBA" id="ARBA00023136"/>
    </source>
</evidence>
<evidence type="ECO:0000256" key="11">
    <source>
        <dbReference type="SAM" id="Phobius"/>
    </source>
</evidence>
<dbReference type="InParanoid" id="A0A1S3WW63"/>
<dbReference type="OrthoDB" id="8852462at2759"/>
<keyword evidence="5" id="KW-0963">Cytoplasm</keyword>
<comment type="subcellular location">
    <subcellularLocation>
        <location evidence="2">Cell membrane</location>
        <topology evidence="2">Single-pass membrane protein</topology>
    </subcellularLocation>
    <subcellularLocation>
        <location evidence="3">Cell projection</location>
        <location evidence="3">Cilium membrane</location>
    </subcellularLocation>
    <subcellularLocation>
        <location evidence="1">Cytoplasm</location>
        <location evidence="1">Cytoskeleton</location>
        <location evidence="1">Cilium basal body</location>
    </subcellularLocation>
</comment>
<organism evidence="12 13">
    <name type="scientific">Erinaceus europaeus</name>
    <name type="common">Western European hedgehog</name>
    <dbReference type="NCBI Taxonomy" id="9365"/>
    <lineage>
        <taxon>Eukaryota</taxon>
        <taxon>Metazoa</taxon>
        <taxon>Chordata</taxon>
        <taxon>Craniata</taxon>
        <taxon>Vertebrata</taxon>
        <taxon>Euteleostomi</taxon>
        <taxon>Mammalia</taxon>
        <taxon>Eutheria</taxon>
        <taxon>Laurasiatheria</taxon>
        <taxon>Eulipotyphla</taxon>
        <taxon>Erinaceidae</taxon>
        <taxon>Erinaceinae</taxon>
        <taxon>Erinaceus</taxon>
    </lineage>
</organism>